<protein>
    <submittedName>
        <fullName evidence="1">Uncharacterized protein</fullName>
    </submittedName>
</protein>
<accession>A0A0F9SV13</accession>
<comment type="caution">
    <text evidence="1">The sequence shown here is derived from an EMBL/GenBank/DDBJ whole genome shotgun (WGS) entry which is preliminary data.</text>
</comment>
<organism evidence="1">
    <name type="scientific">marine sediment metagenome</name>
    <dbReference type="NCBI Taxonomy" id="412755"/>
    <lineage>
        <taxon>unclassified sequences</taxon>
        <taxon>metagenomes</taxon>
        <taxon>ecological metagenomes</taxon>
    </lineage>
</organism>
<sequence length="109" mass="13306">MNDHPYNIILCYRDYIIRFIWYMEGGLRMDKIDRKIDMNDTGIQITSTSLKLLWRIVDKVDDLIEGYNEINREMGVIRHALIDMEFYRVMKRLDRIDKYILKIKNNKMI</sequence>
<dbReference type="AlphaFoldDB" id="A0A0F9SV13"/>
<name>A0A0F9SV13_9ZZZZ</name>
<reference evidence="1" key="1">
    <citation type="journal article" date="2015" name="Nature">
        <title>Complex archaea that bridge the gap between prokaryotes and eukaryotes.</title>
        <authorList>
            <person name="Spang A."/>
            <person name="Saw J.H."/>
            <person name="Jorgensen S.L."/>
            <person name="Zaremba-Niedzwiedzka K."/>
            <person name="Martijn J."/>
            <person name="Lind A.E."/>
            <person name="van Eijk R."/>
            <person name="Schleper C."/>
            <person name="Guy L."/>
            <person name="Ettema T.J."/>
        </authorList>
    </citation>
    <scope>NUCLEOTIDE SEQUENCE</scope>
</reference>
<gene>
    <name evidence="1" type="ORF">LCGC14_0406650</name>
</gene>
<proteinExistence type="predicted"/>
<dbReference type="EMBL" id="LAZR01000354">
    <property type="protein sequence ID" value="KKN72810.1"/>
    <property type="molecule type" value="Genomic_DNA"/>
</dbReference>
<evidence type="ECO:0000313" key="1">
    <source>
        <dbReference type="EMBL" id="KKN72810.1"/>
    </source>
</evidence>